<keyword evidence="3" id="KW-1185">Reference proteome</keyword>
<gene>
    <name evidence="2" type="ORF">ACFOX0_06230</name>
</gene>
<evidence type="ECO:0000313" key="3">
    <source>
        <dbReference type="Proteomes" id="UP001595868"/>
    </source>
</evidence>
<protein>
    <submittedName>
        <fullName evidence="2">DUF2314 domain-containing protein</fullName>
    </submittedName>
</protein>
<dbReference type="RefSeq" id="WP_377542646.1">
    <property type="nucleotide sequence ID" value="NZ_JBHSBN010000003.1"/>
</dbReference>
<proteinExistence type="predicted"/>
<organism evidence="2 3">
    <name type="scientific">Micromonospora zhanjiangensis</name>
    <dbReference type="NCBI Taxonomy" id="1522057"/>
    <lineage>
        <taxon>Bacteria</taxon>
        <taxon>Bacillati</taxon>
        <taxon>Actinomycetota</taxon>
        <taxon>Actinomycetes</taxon>
        <taxon>Micromonosporales</taxon>
        <taxon>Micromonosporaceae</taxon>
        <taxon>Micromonospora</taxon>
    </lineage>
</organism>
<name>A0ABV8KHL2_9ACTN</name>
<reference evidence="3" key="1">
    <citation type="journal article" date="2019" name="Int. J. Syst. Evol. Microbiol.">
        <title>The Global Catalogue of Microorganisms (GCM) 10K type strain sequencing project: providing services to taxonomists for standard genome sequencing and annotation.</title>
        <authorList>
            <consortium name="The Broad Institute Genomics Platform"/>
            <consortium name="The Broad Institute Genome Sequencing Center for Infectious Disease"/>
            <person name="Wu L."/>
            <person name="Ma J."/>
        </authorList>
    </citation>
    <scope>NUCLEOTIDE SEQUENCE [LARGE SCALE GENOMIC DNA]</scope>
    <source>
        <strain evidence="3">2902at01</strain>
    </source>
</reference>
<sequence length="424" mass="45016">MTITDDYLPVPVPESLTATYLVPTSGEPPLTPAEAVAALGDRLAAPVRDLATQMIDSPLLTVDTRPVVDFPHLPPDLLAAFGATGEQLARLAAASHLVVVDASYRPGWPPAHEWAARAVAAALAESLDADLIDVFALQILSPAVALRSLPDADGRVRLVDWLLVPYSSDADGLWFTTKGLRRFGLLELQAEGVPPHLTRAWGAVMTGVARRILRTWTEELTATEPPAFAQLPIRATVSGHDIAVAYGNPDQHDGGRPATLRLELDPAPDPDADSFLSLRPPAGHTGPPGRYFAAVCATLFGATGSDVRYTRPADAMATAIATARDRLPDIRDRFLADELPADAQLVVKYALPSDDGPEYVWATVTSWLDPDRILGSGANDATTDPAVRMGCPVMVNTDDVVDWAVLDGTGVVEGGWTQAVLDAG</sequence>
<evidence type="ECO:0000313" key="2">
    <source>
        <dbReference type="EMBL" id="MFC4105534.1"/>
    </source>
</evidence>
<accession>A0ABV8KHL2</accession>
<dbReference type="Pfam" id="PF10077">
    <property type="entry name" value="DUF2314"/>
    <property type="match status" value="1"/>
</dbReference>
<evidence type="ECO:0000259" key="1">
    <source>
        <dbReference type="Pfam" id="PF10077"/>
    </source>
</evidence>
<dbReference type="Proteomes" id="UP001595868">
    <property type="component" value="Unassembled WGS sequence"/>
</dbReference>
<dbReference type="EMBL" id="JBHSBN010000003">
    <property type="protein sequence ID" value="MFC4105534.1"/>
    <property type="molecule type" value="Genomic_DNA"/>
</dbReference>
<dbReference type="InterPro" id="IPR018756">
    <property type="entry name" value="DUF2314"/>
</dbReference>
<feature type="domain" description="DUF2314" evidence="1">
    <location>
        <begin position="314"/>
        <end position="421"/>
    </location>
</feature>
<comment type="caution">
    <text evidence="2">The sequence shown here is derived from an EMBL/GenBank/DDBJ whole genome shotgun (WGS) entry which is preliminary data.</text>
</comment>